<name>A0A3N9XKK2_9ACTN</name>
<reference evidence="2 3" key="1">
    <citation type="submission" date="2018-04" db="EMBL/GenBank/DDBJ databases">
        <title>Micromonosporas from Atacama Desert.</title>
        <authorList>
            <person name="Carro L."/>
            <person name="Klenk H.-P."/>
            <person name="Goodfellow M."/>
        </authorList>
    </citation>
    <scope>NUCLEOTIDE SEQUENCE [LARGE SCALE GENOMIC DNA]</scope>
    <source>
        <strain evidence="2 3">LB19</strain>
    </source>
</reference>
<evidence type="ECO:0000256" key="1">
    <source>
        <dbReference type="SAM" id="MobiDB-lite"/>
    </source>
</evidence>
<feature type="region of interest" description="Disordered" evidence="1">
    <location>
        <begin position="1"/>
        <end position="64"/>
    </location>
</feature>
<dbReference type="EMBL" id="QDGB01000326">
    <property type="protein sequence ID" value="RQX13362.1"/>
    <property type="molecule type" value="Genomic_DNA"/>
</dbReference>
<accession>A0A3N9XKK2</accession>
<sequence>MAQPVAHHDPLGSGRQQPGRRDRHRARRGLPRRAAVPGPPGPRRPARGRLPLPPGPRAGRRRARGLHKRTFIHRGVGDAGCAGLAAVPVRRTPGHVVPHVP</sequence>
<gene>
    <name evidence="2" type="ORF">DDE19_25825</name>
</gene>
<comment type="caution">
    <text evidence="2">The sequence shown here is derived from an EMBL/GenBank/DDBJ whole genome shotgun (WGS) entry which is preliminary data.</text>
</comment>
<dbReference type="AlphaFoldDB" id="A0A3N9XKK2"/>
<evidence type="ECO:0000313" key="2">
    <source>
        <dbReference type="EMBL" id="RQX13362.1"/>
    </source>
</evidence>
<dbReference type="Proteomes" id="UP000278981">
    <property type="component" value="Unassembled WGS sequence"/>
</dbReference>
<protein>
    <submittedName>
        <fullName evidence="2">Uncharacterized protein</fullName>
    </submittedName>
</protein>
<feature type="compositionally biased region" description="Basic residues" evidence="1">
    <location>
        <begin position="21"/>
        <end position="31"/>
    </location>
</feature>
<organism evidence="2 3">
    <name type="scientific">Micromonospora ureilytica</name>
    <dbReference type="NCBI Taxonomy" id="709868"/>
    <lineage>
        <taxon>Bacteria</taxon>
        <taxon>Bacillati</taxon>
        <taxon>Actinomycetota</taxon>
        <taxon>Actinomycetes</taxon>
        <taxon>Micromonosporales</taxon>
        <taxon>Micromonosporaceae</taxon>
        <taxon>Micromonospora</taxon>
    </lineage>
</organism>
<evidence type="ECO:0000313" key="3">
    <source>
        <dbReference type="Proteomes" id="UP000278981"/>
    </source>
</evidence>
<proteinExistence type="predicted"/>
<feature type="compositionally biased region" description="Basic and acidic residues" evidence="1">
    <location>
        <begin position="1"/>
        <end position="10"/>
    </location>
</feature>